<gene>
    <name evidence="1" type="ORF">SAMN06275492_13030</name>
</gene>
<name>A0A1X7KKW3_9BACT</name>
<evidence type="ECO:0000313" key="2">
    <source>
        <dbReference type="Proteomes" id="UP000193355"/>
    </source>
</evidence>
<dbReference type="EMBL" id="FXBB01000030">
    <property type="protein sequence ID" value="SMG41928.1"/>
    <property type="molecule type" value="Genomic_DNA"/>
</dbReference>
<proteinExistence type="predicted"/>
<dbReference type="Proteomes" id="UP000193355">
    <property type="component" value="Unassembled WGS sequence"/>
</dbReference>
<dbReference type="STRING" id="561720.SAMN06275492_13030"/>
<organism evidence="1 2">
    <name type="scientific">Dethiosulfovibrio salsuginis</name>
    <dbReference type="NCBI Taxonomy" id="561720"/>
    <lineage>
        <taxon>Bacteria</taxon>
        <taxon>Thermotogati</taxon>
        <taxon>Synergistota</taxon>
        <taxon>Synergistia</taxon>
        <taxon>Synergistales</taxon>
        <taxon>Dethiosulfovibrionaceae</taxon>
        <taxon>Dethiosulfovibrio</taxon>
    </lineage>
</organism>
<reference evidence="2" key="1">
    <citation type="submission" date="2017-04" db="EMBL/GenBank/DDBJ databases">
        <authorList>
            <person name="Varghese N."/>
            <person name="Submissions S."/>
        </authorList>
    </citation>
    <scope>NUCLEOTIDE SEQUENCE [LARGE SCALE GENOMIC DNA]</scope>
    <source>
        <strain evidence="2">USBA 82</strain>
    </source>
</reference>
<dbReference type="RefSeq" id="WP_200806667.1">
    <property type="nucleotide sequence ID" value="NZ_FXBB01000030.1"/>
</dbReference>
<keyword evidence="2" id="KW-1185">Reference proteome</keyword>
<evidence type="ECO:0000313" key="1">
    <source>
        <dbReference type="EMBL" id="SMG41928.1"/>
    </source>
</evidence>
<dbReference type="InterPro" id="IPR021725">
    <property type="entry name" value="Cdd1"/>
</dbReference>
<dbReference type="AlphaFoldDB" id="A0A1X7KKW3"/>
<dbReference type="Pfam" id="PF11731">
    <property type="entry name" value="Cdd1"/>
    <property type="match status" value="1"/>
</dbReference>
<protein>
    <submittedName>
        <fullName evidence="1">Pathogenicity locus</fullName>
    </submittedName>
</protein>
<sequence>MSARIWHSILINAGYPTIESLKGQDPEDIYRKDRAFQGCHVDRCVLYVYRLAVSYADNGGDLPEGKGNWCNWKD</sequence>
<accession>A0A1X7KKW3</accession>